<dbReference type="EMBL" id="JBHSAO010000008">
    <property type="protein sequence ID" value="MFC4024757.1"/>
    <property type="molecule type" value="Genomic_DNA"/>
</dbReference>
<name>A0ABV8GY15_9BACI</name>
<organism evidence="1 2">
    <name type="scientific">Oceanobacillus longus</name>
    <dbReference type="NCBI Taxonomy" id="930120"/>
    <lineage>
        <taxon>Bacteria</taxon>
        <taxon>Bacillati</taxon>
        <taxon>Bacillota</taxon>
        <taxon>Bacilli</taxon>
        <taxon>Bacillales</taxon>
        <taxon>Bacillaceae</taxon>
        <taxon>Oceanobacillus</taxon>
    </lineage>
</organism>
<keyword evidence="2" id="KW-1185">Reference proteome</keyword>
<dbReference type="Pfam" id="PF06338">
    <property type="entry name" value="ComK"/>
    <property type="match status" value="1"/>
</dbReference>
<evidence type="ECO:0000313" key="2">
    <source>
        <dbReference type="Proteomes" id="UP001595772"/>
    </source>
</evidence>
<reference evidence="2" key="1">
    <citation type="journal article" date="2019" name="Int. J. Syst. Evol. Microbiol.">
        <title>The Global Catalogue of Microorganisms (GCM) 10K type strain sequencing project: providing services to taxonomists for standard genome sequencing and annotation.</title>
        <authorList>
            <consortium name="The Broad Institute Genomics Platform"/>
            <consortium name="The Broad Institute Genome Sequencing Center for Infectious Disease"/>
            <person name="Wu L."/>
            <person name="Ma J."/>
        </authorList>
    </citation>
    <scope>NUCLEOTIDE SEQUENCE [LARGE SCALE GENOMIC DNA]</scope>
    <source>
        <strain evidence="2">IBRC-M 10703</strain>
    </source>
</reference>
<protein>
    <submittedName>
        <fullName evidence="1">Competence protein ComK</fullName>
    </submittedName>
</protein>
<comment type="caution">
    <text evidence="1">The sequence shown here is derived from an EMBL/GenBank/DDBJ whole genome shotgun (WGS) entry which is preliminary data.</text>
</comment>
<dbReference type="RefSeq" id="WP_379497239.1">
    <property type="nucleotide sequence ID" value="NZ_JBHSAO010000008.1"/>
</dbReference>
<accession>A0ABV8GY15</accession>
<evidence type="ECO:0000313" key="1">
    <source>
        <dbReference type="EMBL" id="MFC4024757.1"/>
    </source>
</evidence>
<sequence length="165" mass="18667">MNEVKSDYIPSRKTMALLPYKTLGDASLVIEHNGQFIVPKSPIQLIKKSCLVNHSTYDGRRDAVVHQTGFKRKTPIPINPGRNLYSFPTHSTTDPQCSWLFFHSIAKIKPASGLPNPQLRSIITFYNGQQIPMDISYHTLKKQMERTLACIFVFSSDGKEILETS</sequence>
<gene>
    <name evidence="1" type="ORF">ACFOUV_13220</name>
</gene>
<proteinExistence type="predicted"/>
<dbReference type="Proteomes" id="UP001595772">
    <property type="component" value="Unassembled WGS sequence"/>
</dbReference>
<dbReference type="InterPro" id="IPR010461">
    <property type="entry name" value="ComK"/>
</dbReference>